<dbReference type="GO" id="GO:0003964">
    <property type="term" value="F:RNA-directed DNA polymerase activity"/>
    <property type="evidence" value="ECO:0007669"/>
    <property type="project" value="UniProtKB-KW"/>
</dbReference>
<evidence type="ECO:0000256" key="3">
    <source>
        <dbReference type="ARBA" id="ARBA00022695"/>
    </source>
</evidence>
<evidence type="ECO:0000256" key="6">
    <source>
        <dbReference type="ARBA" id="ARBA00022918"/>
    </source>
</evidence>
<reference evidence="14 15" key="1">
    <citation type="submission" date="2016-11" db="EMBL/GenBank/DDBJ databases">
        <authorList>
            <person name="Jaros S."/>
            <person name="Januszkiewicz K."/>
            <person name="Wedrychowicz H."/>
        </authorList>
    </citation>
    <scope>NUCLEOTIDE SEQUENCE [LARGE SCALE GENOMIC DNA]</scope>
    <source>
        <strain evidence="14 15">DSM 27406</strain>
    </source>
</reference>
<dbReference type="Proteomes" id="UP000184420">
    <property type="component" value="Unassembled WGS sequence"/>
</dbReference>
<evidence type="ECO:0000256" key="8">
    <source>
        <dbReference type="ARBA" id="ARBA00034120"/>
    </source>
</evidence>
<feature type="region of interest" description="Disordered" evidence="11">
    <location>
        <begin position="474"/>
        <end position="507"/>
    </location>
</feature>
<evidence type="ECO:0000259" key="13">
    <source>
        <dbReference type="PROSITE" id="PS50878"/>
    </source>
</evidence>
<dbReference type="STRING" id="1419482.SAMN05444266_11442"/>
<evidence type="ECO:0000256" key="9">
    <source>
        <dbReference type="ARBA" id="ARBA00048173"/>
    </source>
</evidence>
<dbReference type="PRINTS" id="PR00866">
    <property type="entry name" value="RNADNAPOLMS"/>
</dbReference>
<feature type="coiled-coil region" evidence="10">
    <location>
        <begin position="50"/>
        <end position="102"/>
    </location>
</feature>
<keyword evidence="5" id="KW-0460">Magnesium</keyword>
<dbReference type="GO" id="GO:0003723">
    <property type="term" value="F:RNA binding"/>
    <property type="evidence" value="ECO:0007669"/>
    <property type="project" value="InterPro"/>
</dbReference>
<keyword evidence="10" id="KW-0175">Coiled coil</keyword>
<proteinExistence type="inferred from homology"/>
<keyword evidence="6 14" id="KW-0695">RNA-directed DNA polymerase</keyword>
<comment type="similarity">
    <text evidence="8">Belongs to the bacterial reverse transcriptase family.</text>
</comment>
<dbReference type="PROSITE" id="PS50030">
    <property type="entry name" value="UBA"/>
    <property type="match status" value="1"/>
</dbReference>
<organism evidence="14 15">
    <name type="scientific">Chitinophaga jiangningensis</name>
    <dbReference type="NCBI Taxonomy" id="1419482"/>
    <lineage>
        <taxon>Bacteria</taxon>
        <taxon>Pseudomonadati</taxon>
        <taxon>Bacteroidota</taxon>
        <taxon>Chitinophagia</taxon>
        <taxon>Chitinophagales</taxon>
        <taxon>Chitinophagaceae</taxon>
        <taxon>Chitinophaga</taxon>
    </lineage>
</organism>
<dbReference type="SUPFAM" id="SSF56672">
    <property type="entry name" value="DNA/RNA polymerases"/>
    <property type="match status" value="1"/>
</dbReference>
<sequence>MPEGLTRQQLYDRIRETSKEEYILEEMVRLGFWSRDTDKPSIPEALIKQEGELNRQLNQLLSERSKYRDKKRLLVEMRKQRMAQAKAKRAETKKRNEQKRIERAAAWAEKKQQDIIYLGENVSAGLNKNQSDTAQLQKYNLPVWHSATDLAAAMQLPLGKLRFLAFNRSVAHQTHYQRFAIPKKSGGTRIISAPMPQLKAAQHWILENVLYKVSNSGSANGFVPGKSIVTNAIPHVGKDLVINIDLKDFFPSVAYNRVKGLFCKLGYSEQVATILGLICTEPEVDEVLLDGRKYFVAKTARVLPQGAPTSPAITNLICYKMDRRFEGLSAKYGYAYTRYADDMTFSAKGEAAAKAGQLLWAVKKVVAEEGFVLHPDKLKVMRKGDRHEVTGIVVNQKLSIDRTTLRKFRALLHQVELTGLAGKSWGKGNIIASMEGYANFVMMVKPEQGRALKTKLAAILSRADIKAEAQAMWKNEPPAEQPAMPPANPVAPPAPEKKTDDPWWKVV</sequence>
<evidence type="ECO:0000256" key="7">
    <source>
        <dbReference type="ARBA" id="ARBA00023118"/>
    </source>
</evidence>
<feature type="compositionally biased region" description="Basic and acidic residues" evidence="11">
    <location>
        <begin position="495"/>
        <end position="507"/>
    </location>
</feature>
<evidence type="ECO:0000313" key="15">
    <source>
        <dbReference type="Proteomes" id="UP000184420"/>
    </source>
</evidence>
<dbReference type="InterPro" id="IPR000477">
    <property type="entry name" value="RT_dom"/>
</dbReference>
<accession>A0A1M7MR16</accession>
<evidence type="ECO:0000256" key="1">
    <source>
        <dbReference type="ARBA" id="ARBA00012493"/>
    </source>
</evidence>
<comment type="catalytic activity">
    <reaction evidence="9">
        <text>DNA(n) + a 2'-deoxyribonucleoside 5'-triphosphate = DNA(n+1) + diphosphate</text>
        <dbReference type="Rhea" id="RHEA:22508"/>
        <dbReference type="Rhea" id="RHEA-COMP:17339"/>
        <dbReference type="Rhea" id="RHEA-COMP:17340"/>
        <dbReference type="ChEBI" id="CHEBI:33019"/>
        <dbReference type="ChEBI" id="CHEBI:61560"/>
        <dbReference type="ChEBI" id="CHEBI:173112"/>
        <dbReference type="EC" id="2.7.7.49"/>
    </reaction>
</comment>
<dbReference type="PANTHER" id="PTHR34047:SF7">
    <property type="entry name" value="RNA-DIRECTED DNA POLYMERASE"/>
    <property type="match status" value="1"/>
</dbReference>
<dbReference type="AlphaFoldDB" id="A0A1M7MR16"/>
<evidence type="ECO:0000256" key="4">
    <source>
        <dbReference type="ARBA" id="ARBA00022723"/>
    </source>
</evidence>
<evidence type="ECO:0000256" key="5">
    <source>
        <dbReference type="ARBA" id="ARBA00022842"/>
    </source>
</evidence>
<evidence type="ECO:0000313" key="14">
    <source>
        <dbReference type="EMBL" id="SHM93389.1"/>
    </source>
</evidence>
<dbReference type="PROSITE" id="PS50878">
    <property type="entry name" value="RT_POL"/>
    <property type="match status" value="1"/>
</dbReference>
<dbReference type="InterPro" id="IPR051083">
    <property type="entry name" value="GrpII_Intron_Splice-Mob/Def"/>
</dbReference>
<keyword evidence="15" id="KW-1185">Reference proteome</keyword>
<dbReference type="EC" id="2.7.7.49" evidence="1"/>
<feature type="compositionally biased region" description="Pro residues" evidence="11">
    <location>
        <begin position="479"/>
        <end position="494"/>
    </location>
</feature>
<gene>
    <name evidence="14" type="ORF">SAMN05444266_11442</name>
</gene>
<dbReference type="OrthoDB" id="9780724at2"/>
<keyword evidence="7" id="KW-0051">Antiviral defense</keyword>
<feature type="domain" description="UBA" evidence="12">
    <location>
        <begin position="17"/>
        <end position="63"/>
    </location>
</feature>
<name>A0A1M7MR16_9BACT</name>
<evidence type="ECO:0000256" key="10">
    <source>
        <dbReference type="SAM" id="Coils"/>
    </source>
</evidence>
<dbReference type="PANTHER" id="PTHR34047">
    <property type="entry name" value="NUCLEAR INTRON MATURASE 1, MITOCHONDRIAL-RELATED"/>
    <property type="match status" value="1"/>
</dbReference>
<dbReference type="GO" id="GO:0046872">
    <property type="term" value="F:metal ion binding"/>
    <property type="evidence" value="ECO:0007669"/>
    <property type="project" value="UniProtKB-KW"/>
</dbReference>
<evidence type="ECO:0000259" key="12">
    <source>
        <dbReference type="PROSITE" id="PS50030"/>
    </source>
</evidence>
<dbReference type="GO" id="GO:0051607">
    <property type="term" value="P:defense response to virus"/>
    <property type="evidence" value="ECO:0007669"/>
    <property type="project" value="UniProtKB-KW"/>
</dbReference>
<feature type="domain" description="Reverse transcriptase" evidence="13">
    <location>
        <begin position="162"/>
        <end position="394"/>
    </location>
</feature>
<keyword evidence="4" id="KW-0479">Metal-binding</keyword>
<dbReference type="EMBL" id="FRBL01000014">
    <property type="protein sequence ID" value="SHM93389.1"/>
    <property type="molecule type" value="Genomic_DNA"/>
</dbReference>
<dbReference type="InterPro" id="IPR015940">
    <property type="entry name" value="UBA"/>
</dbReference>
<protein>
    <recommendedName>
        <fullName evidence="1">RNA-directed DNA polymerase</fullName>
        <ecNumber evidence="1">2.7.7.49</ecNumber>
    </recommendedName>
</protein>
<evidence type="ECO:0000256" key="2">
    <source>
        <dbReference type="ARBA" id="ARBA00022679"/>
    </source>
</evidence>
<keyword evidence="2" id="KW-0808">Transferase</keyword>
<dbReference type="Pfam" id="PF00078">
    <property type="entry name" value="RVT_1"/>
    <property type="match status" value="1"/>
</dbReference>
<dbReference type="InterPro" id="IPR043502">
    <property type="entry name" value="DNA/RNA_pol_sf"/>
</dbReference>
<keyword evidence="3" id="KW-0548">Nucleotidyltransferase</keyword>
<evidence type="ECO:0000256" key="11">
    <source>
        <dbReference type="SAM" id="MobiDB-lite"/>
    </source>
</evidence>
<dbReference type="RefSeq" id="WP_073087512.1">
    <property type="nucleotide sequence ID" value="NZ_FRBL01000014.1"/>
</dbReference>
<dbReference type="InterPro" id="IPR000123">
    <property type="entry name" value="Reverse_transcriptase_msDNA"/>
</dbReference>
<dbReference type="CDD" id="cd03487">
    <property type="entry name" value="RT_Bac_retron_II"/>
    <property type="match status" value="1"/>
</dbReference>